<gene>
    <name evidence="1" type="ORF">BDD30_3482</name>
</gene>
<reference evidence="1 2" key="1">
    <citation type="submission" date="2018-10" db="EMBL/GenBank/DDBJ databases">
        <title>Genomic Encyclopedia of Archaeal and Bacterial Type Strains, Phase II (KMG-II): from individual species to whole genera.</title>
        <authorList>
            <person name="Goeker M."/>
        </authorList>
    </citation>
    <scope>NUCLEOTIDE SEQUENCE [LARGE SCALE GENOMIC DNA]</scope>
    <source>
        <strain evidence="1 2">DSM 15149</strain>
    </source>
</reference>
<evidence type="ECO:0000313" key="2">
    <source>
        <dbReference type="Proteomes" id="UP000280955"/>
    </source>
</evidence>
<proteinExistence type="predicted"/>
<evidence type="ECO:0000313" key="1">
    <source>
        <dbReference type="EMBL" id="RKS56851.1"/>
    </source>
</evidence>
<dbReference type="Proteomes" id="UP000280955">
    <property type="component" value="Unassembled WGS sequence"/>
</dbReference>
<keyword evidence="2" id="KW-1185">Reference proteome</keyword>
<dbReference type="EMBL" id="RBLJ01000004">
    <property type="protein sequence ID" value="RKS56851.1"/>
    <property type="molecule type" value="Genomic_DNA"/>
</dbReference>
<sequence>MFVRHMSILCYNCAILLKLSLFIHHRQWCCFV</sequence>
<name>A0ABX9SIB0_9GAMM</name>
<comment type="caution">
    <text evidence="1">The sequence shown here is derived from an EMBL/GenBank/DDBJ whole genome shotgun (WGS) entry which is preliminary data.</text>
</comment>
<protein>
    <submittedName>
        <fullName evidence="1">Uncharacterized protein</fullName>
    </submittedName>
</protein>
<organism evidence="1 2">
    <name type="scientific">Photorhabdus asymbiotica</name>
    <dbReference type="NCBI Taxonomy" id="291112"/>
    <lineage>
        <taxon>Bacteria</taxon>
        <taxon>Pseudomonadati</taxon>
        <taxon>Pseudomonadota</taxon>
        <taxon>Gammaproteobacteria</taxon>
        <taxon>Enterobacterales</taxon>
        <taxon>Morganellaceae</taxon>
        <taxon>Photorhabdus</taxon>
    </lineage>
</organism>
<accession>A0ABX9SIB0</accession>